<evidence type="ECO:0000256" key="1">
    <source>
        <dbReference type="SAM" id="SignalP"/>
    </source>
</evidence>
<gene>
    <name evidence="3" type="ORF">RRG08_020649</name>
</gene>
<dbReference type="Gene3D" id="2.70.170.10">
    <property type="entry name" value="Neurotransmitter-gated ion-channel ligand-binding domain"/>
    <property type="match status" value="1"/>
</dbReference>
<dbReference type="GO" id="GO:0016020">
    <property type="term" value="C:membrane"/>
    <property type="evidence" value="ECO:0007669"/>
    <property type="project" value="InterPro"/>
</dbReference>
<sequence>MERALLVICICVAGYASFVQSDTRESNEFYTMLLRDSDPGLFPAREQPLKVTLGLDLAAIRQVDTTRDEVEIMAMRTIGWKNPFITQEDKAKHKGPISVDIKHIWTPDIVAYNPVHAPESLSPPLAVVNPDGETFYIPNERIRFTCNLEKFETDEGSNCTLRYGSWTRSGDKIGLIGNDVTTDSFQKNPRIELLNTYTEVQVKHYPCCSESYPSVVFTLNIRKRNALRSLFSW</sequence>
<keyword evidence="4" id="KW-1185">Reference proteome</keyword>
<reference evidence="3" key="1">
    <citation type="journal article" date="2023" name="G3 (Bethesda)">
        <title>A reference genome for the long-term kleptoplast-retaining sea slug Elysia crispata morphotype clarki.</title>
        <authorList>
            <person name="Eastman K.E."/>
            <person name="Pendleton A.L."/>
            <person name="Shaikh M.A."/>
            <person name="Suttiyut T."/>
            <person name="Ogas R."/>
            <person name="Tomko P."/>
            <person name="Gavelis G."/>
            <person name="Widhalm J.R."/>
            <person name="Wisecaver J.H."/>
        </authorList>
    </citation>
    <scope>NUCLEOTIDE SEQUENCE</scope>
    <source>
        <strain evidence="3">ECLA1</strain>
    </source>
</reference>
<dbReference type="InterPro" id="IPR006201">
    <property type="entry name" value="Neur_channel"/>
</dbReference>
<dbReference type="AlphaFoldDB" id="A0AAE1DAB9"/>
<feature type="chain" id="PRO_5042244639" description="Neurotransmitter-gated ion-channel ligand-binding domain-containing protein" evidence="1">
    <location>
        <begin position="22"/>
        <end position="233"/>
    </location>
</feature>
<dbReference type="PANTHER" id="PTHR18945">
    <property type="entry name" value="NEUROTRANSMITTER GATED ION CHANNEL"/>
    <property type="match status" value="1"/>
</dbReference>
<dbReference type="SUPFAM" id="SSF63712">
    <property type="entry name" value="Nicotinic receptor ligand binding domain-like"/>
    <property type="match status" value="1"/>
</dbReference>
<evidence type="ECO:0000313" key="4">
    <source>
        <dbReference type="Proteomes" id="UP001283361"/>
    </source>
</evidence>
<dbReference type="Pfam" id="PF02931">
    <property type="entry name" value="Neur_chan_LBD"/>
    <property type="match status" value="1"/>
</dbReference>
<dbReference type="GO" id="GO:0005230">
    <property type="term" value="F:extracellular ligand-gated monoatomic ion channel activity"/>
    <property type="evidence" value="ECO:0007669"/>
    <property type="project" value="InterPro"/>
</dbReference>
<feature type="domain" description="Neurotransmitter-gated ion-channel ligand-binding" evidence="2">
    <location>
        <begin position="29"/>
        <end position="224"/>
    </location>
</feature>
<dbReference type="EMBL" id="JAWDGP010004681">
    <property type="protein sequence ID" value="KAK3762570.1"/>
    <property type="molecule type" value="Genomic_DNA"/>
</dbReference>
<name>A0AAE1DAB9_9GAST</name>
<dbReference type="InterPro" id="IPR036734">
    <property type="entry name" value="Neur_chan_lig-bd_sf"/>
</dbReference>
<proteinExistence type="predicted"/>
<keyword evidence="1" id="KW-0732">Signal</keyword>
<dbReference type="Proteomes" id="UP001283361">
    <property type="component" value="Unassembled WGS sequence"/>
</dbReference>
<comment type="caution">
    <text evidence="3">The sequence shown here is derived from an EMBL/GenBank/DDBJ whole genome shotgun (WGS) entry which is preliminary data.</text>
</comment>
<evidence type="ECO:0000313" key="3">
    <source>
        <dbReference type="EMBL" id="KAK3762570.1"/>
    </source>
</evidence>
<accession>A0AAE1DAB9</accession>
<protein>
    <recommendedName>
        <fullName evidence="2">Neurotransmitter-gated ion-channel ligand-binding domain-containing protein</fullName>
    </recommendedName>
</protein>
<organism evidence="3 4">
    <name type="scientific">Elysia crispata</name>
    <name type="common">lettuce slug</name>
    <dbReference type="NCBI Taxonomy" id="231223"/>
    <lineage>
        <taxon>Eukaryota</taxon>
        <taxon>Metazoa</taxon>
        <taxon>Spiralia</taxon>
        <taxon>Lophotrochozoa</taxon>
        <taxon>Mollusca</taxon>
        <taxon>Gastropoda</taxon>
        <taxon>Heterobranchia</taxon>
        <taxon>Euthyneura</taxon>
        <taxon>Panpulmonata</taxon>
        <taxon>Sacoglossa</taxon>
        <taxon>Placobranchoidea</taxon>
        <taxon>Plakobranchidae</taxon>
        <taxon>Elysia</taxon>
    </lineage>
</organism>
<dbReference type="InterPro" id="IPR006202">
    <property type="entry name" value="Neur_chan_lig-bd"/>
</dbReference>
<feature type="signal peptide" evidence="1">
    <location>
        <begin position="1"/>
        <end position="21"/>
    </location>
</feature>
<dbReference type="GO" id="GO:0004888">
    <property type="term" value="F:transmembrane signaling receptor activity"/>
    <property type="evidence" value="ECO:0007669"/>
    <property type="project" value="InterPro"/>
</dbReference>
<evidence type="ECO:0000259" key="2">
    <source>
        <dbReference type="Pfam" id="PF02931"/>
    </source>
</evidence>